<dbReference type="AlphaFoldDB" id="A0A0G4J6E9"/>
<sequence length="87" mass="10035">MGKRKSKKRVVRKVVDKLATAFDCPFCNHSLTVECKMKRSENVAEISCRICDANYRMPINSLTEPVDVYCEWIDECEQANAEEDDDD</sequence>
<dbReference type="FunFam" id="2.20.25.190:FF:000001">
    <property type="entry name" value="Transcription elongation factor 1 homolog"/>
    <property type="match status" value="1"/>
</dbReference>
<dbReference type="Proteomes" id="UP000039324">
    <property type="component" value="Unassembled WGS sequence"/>
</dbReference>
<dbReference type="OrthoDB" id="445983at2759"/>
<evidence type="ECO:0000313" key="13">
    <source>
        <dbReference type="Proteomes" id="UP000039324"/>
    </source>
</evidence>
<protein>
    <recommendedName>
        <fullName evidence="10">Transcription elongation factor 1 homolog</fullName>
    </recommendedName>
</protein>
<name>A0A0G4J6E9_PLABS</name>
<comment type="function">
    <text evidence="1 10">Transcription elongation factor implicated in the maintenance of proper chromatin structure in actively transcribed regions.</text>
</comment>
<dbReference type="EMBL" id="OVEO01000004">
    <property type="protein sequence ID" value="SPQ95401.1"/>
    <property type="molecule type" value="Genomic_DNA"/>
</dbReference>
<dbReference type="PANTHER" id="PTHR20934">
    <property type="entry name" value="TRANSCRIPTION ELONGATION FACTOR 1 HOMOLOG"/>
    <property type="match status" value="1"/>
</dbReference>
<dbReference type="GO" id="GO:0000993">
    <property type="term" value="F:RNA polymerase II complex binding"/>
    <property type="evidence" value="ECO:0007669"/>
    <property type="project" value="TreeGrafter"/>
</dbReference>
<comment type="similarity">
    <text evidence="3 10">Belongs to the ELOF1 family.</text>
</comment>
<evidence type="ECO:0000256" key="5">
    <source>
        <dbReference type="ARBA" id="ARBA00022771"/>
    </source>
</evidence>
<keyword evidence="4 10" id="KW-0479">Metal-binding</keyword>
<reference evidence="11 13" key="1">
    <citation type="submission" date="2015-02" db="EMBL/GenBank/DDBJ databases">
        <authorList>
            <person name="Chooi Y.-H."/>
        </authorList>
    </citation>
    <scope>NUCLEOTIDE SEQUENCE [LARGE SCALE GENOMIC DNA]</scope>
    <source>
        <strain evidence="11">E3</strain>
    </source>
</reference>
<comment type="subcellular location">
    <subcellularLocation>
        <location evidence="2 10">Nucleus</location>
    </subcellularLocation>
</comment>
<keyword evidence="12" id="KW-0496">Mitochondrion</keyword>
<dbReference type="PANTHER" id="PTHR20934:SF0">
    <property type="entry name" value="TRANSCRIPTION ELONGATION FACTOR 1 HOMOLOG"/>
    <property type="match status" value="1"/>
</dbReference>
<evidence type="ECO:0000256" key="9">
    <source>
        <dbReference type="ARBA" id="ARBA00023242"/>
    </source>
</evidence>
<dbReference type="Proteomes" id="UP000290189">
    <property type="component" value="Unassembled WGS sequence"/>
</dbReference>
<dbReference type="EMBL" id="CDSF01000144">
    <property type="protein sequence ID" value="CEP03153.1"/>
    <property type="molecule type" value="Genomic_DNA"/>
</dbReference>
<evidence type="ECO:0000256" key="3">
    <source>
        <dbReference type="ARBA" id="ARBA00009730"/>
    </source>
</evidence>
<dbReference type="SUPFAM" id="SSF57783">
    <property type="entry name" value="Zinc beta-ribbon"/>
    <property type="match status" value="1"/>
</dbReference>
<dbReference type="GO" id="GO:0008270">
    <property type="term" value="F:zinc ion binding"/>
    <property type="evidence" value="ECO:0007669"/>
    <property type="project" value="UniProtKB-KW"/>
</dbReference>
<evidence type="ECO:0000313" key="14">
    <source>
        <dbReference type="Proteomes" id="UP000290189"/>
    </source>
</evidence>
<evidence type="ECO:0000256" key="4">
    <source>
        <dbReference type="ARBA" id="ARBA00022723"/>
    </source>
</evidence>
<geneLocation type="mitochondrion" evidence="12"/>
<dbReference type="Pfam" id="PF05129">
    <property type="entry name" value="Zn_ribbon_Elf1"/>
    <property type="match status" value="1"/>
</dbReference>
<gene>
    <name evidence="11" type="ORF">PBRA_002913</name>
    <name evidence="12" type="ORF">PLBR_LOCUS2616</name>
</gene>
<evidence type="ECO:0000256" key="7">
    <source>
        <dbReference type="ARBA" id="ARBA00023015"/>
    </source>
</evidence>
<keyword evidence="6 10" id="KW-0862">Zinc</keyword>
<organism evidence="11 13">
    <name type="scientific">Plasmodiophora brassicae</name>
    <name type="common">Clubroot disease agent</name>
    <dbReference type="NCBI Taxonomy" id="37360"/>
    <lineage>
        <taxon>Eukaryota</taxon>
        <taxon>Sar</taxon>
        <taxon>Rhizaria</taxon>
        <taxon>Endomyxa</taxon>
        <taxon>Phytomyxea</taxon>
        <taxon>Plasmodiophorida</taxon>
        <taxon>Plasmodiophoridae</taxon>
        <taxon>Plasmodiophora</taxon>
    </lineage>
</organism>
<dbReference type="GO" id="GO:0006368">
    <property type="term" value="P:transcription elongation by RNA polymerase II"/>
    <property type="evidence" value="ECO:0007669"/>
    <property type="project" value="TreeGrafter"/>
</dbReference>
<evidence type="ECO:0000256" key="2">
    <source>
        <dbReference type="ARBA" id="ARBA00004123"/>
    </source>
</evidence>
<keyword evidence="13" id="KW-1185">Reference proteome</keyword>
<evidence type="ECO:0000256" key="6">
    <source>
        <dbReference type="ARBA" id="ARBA00022833"/>
    </source>
</evidence>
<dbReference type="Gene3D" id="2.20.25.190">
    <property type="match status" value="1"/>
</dbReference>
<accession>A0A0G4J6E9</accession>
<reference evidence="12 14" key="2">
    <citation type="submission" date="2018-03" db="EMBL/GenBank/DDBJ databases">
        <authorList>
            <person name="Fogelqvist J."/>
        </authorList>
    </citation>
    <scope>NUCLEOTIDE SEQUENCE [LARGE SCALE GENOMIC DNA]</scope>
</reference>
<dbReference type="InterPro" id="IPR007808">
    <property type="entry name" value="Elf1"/>
</dbReference>
<keyword evidence="5 10" id="KW-0863">Zinc-finger</keyword>
<keyword evidence="7 10" id="KW-0805">Transcription regulation</keyword>
<evidence type="ECO:0000256" key="10">
    <source>
        <dbReference type="RuleBase" id="RU364033"/>
    </source>
</evidence>
<keyword evidence="8 10" id="KW-0804">Transcription</keyword>
<dbReference type="InterPro" id="IPR038567">
    <property type="entry name" value="T_Elf1_sf"/>
</dbReference>
<proteinExistence type="inferred from homology"/>
<evidence type="ECO:0000256" key="1">
    <source>
        <dbReference type="ARBA" id="ARBA00003357"/>
    </source>
</evidence>
<evidence type="ECO:0000256" key="8">
    <source>
        <dbReference type="ARBA" id="ARBA00023163"/>
    </source>
</evidence>
<dbReference type="GO" id="GO:0008023">
    <property type="term" value="C:transcription elongation factor complex"/>
    <property type="evidence" value="ECO:0007669"/>
    <property type="project" value="TreeGrafter"/>
</dbReference>
<dbReference type="STRING" id="37360.A0A0G4J6E9"/>
<evidence type="ECO:0000313" key="11">
    <source>
        <dbReference type="EMBL" id="CEP03153.1"/>
    </source>
</evidence>
<keyword evidence="9 10" id="KW-0539">Nucleus</keyword>
<dbReference type="OMA" id="CLDANKK"/>
<evidence type="ECO:0000313" key="12">
    <source>
        <dbReference type="EMBL" id="SPQ95401.1"/>
    </source>
</evidence>